<comment type="catalytic activity">
    <reaction evidence="10">
        <text>2 oxidized [2Fe-2S]-[protein] + NADPH = 2 reduced [2Fe-2S]-[protein] + NADP(+) + H(+)</text>
        <dbReference type="Rhea" id="RHEA:67716"/>
        <dbReference type="Rhea" id="RHEA-COMP:17327"/>
        <dbReference type="Rhea" id="RHEA-COMP:17328"/>
        <dbReference type="ChEBI" id="CHEBI:15378"/>
        <dbReference type="ChEBI" id="CHEBI:33737"/>
        <dbReference type="ChEBI" id="CHEBI:33738"/>
        <dbReference type="ChEBI" id="CHEBI:57783"/>
        <dbReference type="ChEBI" id="CHEBI:58349"/>
    </reaction>
</comment>
<comment type="subcellular location">
    <subcellularLocation>
        <location evidence="3 10">Cytoplasm</location>
    </subcellularLocation>
</comment>
<gene>
    <name evidence="13" type="ORF">PVAND_008428</name>
</gene>
<dbReference type="PANTHER" id="PTHR19384">
    <property type="entry name" value="NITRIC OXIDE SYNTHASE-RELATED"/>
    <property type="match status" value="1"/>
</dbReference>
<evidence type="ECO:0000313" key="14">
    <source>
        <dbReference type="Proteomes" id="UP001107558"/>
    </source>
</evidence>
<dbReference type="GO" id="GO:0005829">
    <property type="term" value="C:cytosol"/>
    <property type="evidence" value="ECO:0007669"/>
    <property type="project" value="TreeGrafter"/>
</dbReference>
<dbReference type="GO" id="GO:0016226">
    <property type="term" value="P:iron-sulfur cluster assembly"/>
    <property type="evidence" value="ECO:0007669"/>
    <property type="project" value="UniProtKB-UniRule"/>
</dbReference>
<dbReference type="Gene3D" id="3.40.50.80">
    <property type="entry name" value="Nucleotide-binding domain of ferredoxin-NADP reductase (FNR) module"/>
    <property type="match status" value="1"/>
</dbReference>
<feature type="binding site" evidence="10">
    <location>
        <position position="583"/>
    </location>
    <ligand>
        <name>FAD</name>
        <dbReference type="ChEBI" id="CHEBI:57692"/>
    </ligand>
</feature>
<keyword evidence="9 10" id="KW-0560">Oxidoreductase</keyword>
<dbReference type="InterPro" id="IPR017938">
    <property type="entry name" value="Riboflavin_synthase-like_b-brl"/>
</dbReference>
<evidence type="ECO:0000256" key="4">
    <source>
        <dbReference type="ARBA" id="ARBA00022490"/>
    </source>
</evidence>
<keyword evidence="8 10" id="KW-0521">NADP</keyword>
<keyword evidence="4 10" id="KW-0963">Cytoplasm</keyword>
<evidence type="ECO:0000256" key="9">
    <source>
        <dbReference type="ARBA" id="ARBA00023002"/>
    </source>
</evidence>
<evidence type="ECO:0000256" key="5">
    <source>
        <dbReference type="ARBA" id="ARBA00022630"/>
    </source>
</evidence>
<dbReference type="PRINTS" id="PR00369">
    <property type="entry name" value="FLAVODOXIN"/>
</dbReference>
<comment type="caution">
    <text evidence="13">The sequence shown here is derived from an EMBL/GenBank/DDBJ whole genome shotgun (WGS) entry which is preliminary data.</text>
</comment>
<name>A0A9J6C9L9_POLVA</name>
<dbReference type="FunFam" id="3.40.50.360:FF:000015">
    <property type="entry name" value="NADPH-dependent diflavin oxidoreductase 1"/>
    <property type="match status" value="1"/>
</dbReference>
<dbReference type="Gene3D" id="1.20.990.10">
    <property type="entry name" value="NADPH-cytochrome p450 Reductase, Chain A, domain 3"/>
    <property type="match status" value="1"/>
</dbReference>
<keyword evidence="6 10" id="KW-0288">FMN</keyword>
<dbReference type="SUPFAM" id="SSF52343">
    <property type="entry name" value="Ferredoxin reductase-like, C-terminal NADP-linked domain"/>
    <property type="match status" value="1"/>
</dbReference>
<feature type="binding site" evidence="10">
    <location>
        <begin position="511"/>
        <end position="512"/>
    </location>
    <ligand>
        <name>NADP(+)</name>
        <dbReference type="ChEBI" id="CHEBI:58349"/>
    </ligand>
</feature>
<feature type="binding site" evidence="10">
    <location>
        <position position="135"/>
    </location>
    <ligand>
        <name>FMN</name>
        <dbReference type="ChEBI" id="CHEBI:58210"/>
    </ligand>
</feature>
<evidence type="ECO:0000256" key="1">
    <source>
        <dbReference type="ARBA" id="ARBA00001917"/>
    </source>
</evidence>
<dbReference type="GO" id="GO:0010181">
    <property type="term" value="F:FMN binding"/>
    <property type="evidence" value="ECO:0007669"/>
    <property type="project" value="UniProtKB-UniRule"/>
</dbReference>
<dbReference type="GO" id="GO:0050661">
    <property type="term" value="F:NADP binding"/>
    <property type="evidence" value="ECO:0007669"/>
    <property type="project" value="UniProtKB-UniRule"/>
</dbReference>
<dbReference type="Gene3D" id="2.40.30.10">
    <property type="entry name" value="Translation factors"/>
    <property type="match status" value="1"/>
</dbReference>
<feature type="binding site" evidence="10">
    <location>
        <begin position="517"/>
        <end position="521"/>
    </location>
    <ligand>
        <name>NADP(+)</name>
        <dbReference type="ChEBI" id="CHEBI:58349"/>
    </ligand>
</feature>
<dbReference type="EC" id="1.18.1.-" evidence="10"/>
<dbReference type="EMBL" id="JADBJN010000002">
    <property type="protein sequence ID" value="KAG5678793.1"/>
    <property type="molecule type" value="Genomic_DNA"/>
</dbReference>
<dbReference type="SUPFAM" id="SSF52218">
    <property type="entry name" value="Flavoproteins"/>
    <property type="match status" value="1"/>
</dbReference>
<feature type="binding site" evidence="10">
    <location>
        <begin position="15"/>
        <end position="20"/>
    </location>
    <ligand>
        <name>FMN</name>
        <dbReference type="ChEBI" id="CHEBI:58210"/>
    </ligand>
</feature>
<comment type="caution">
    <text evidence="10">Lacks conserved residue(s) required for the propagation of feature annotation.</text>
</comment>
<evidence type="ECO:0000256" key="6">
    <source>
        <dbReference type="ARBA" id="ARBA00022643"/>
    </source>
</evidence>
<comment type="function">
    <text evidence="10">NADPH-dependent reductase which is a central component of the cytosolic iron-sulfur (Fe-S) protein assembly (CIA) machinery. Transfers electrons from NADPH via its FAD and FMN prosthetic groups to the [2Fe-2S] cluster of the anamorsin/DRE2 homolog, another key component of the CIA machinery. In turn, this reduced cluster provides electrons for assembly of cytosolic iron-sulfur cluster proteins.</text>
</comment>
<evidence type="ECO:0000256" key="3">
    <source>
        <dbReference type="ARBA" id="ARBA00004496"/>
    </source>
</evidence>
<evidence type="ECO:0000259" key="11">
    <source>
        <dbReference type="PROSITE" id="PS50902"/>
    </source>
</evidence>
<dbReference type="Gene3D" id="3.40.50.360">
    <property type="match status" value="1"/>
</dbReference>
<proteinExistence type="inferred from homology"/>
<dbReference type="Pfam" id="PF00667">
    <property type="entry name" value="FAD_binding_1"/>
    <property type="match status" value="1"/>
</dbReference>
<dbReference type="GO" id="GO:0160246">
    <property type="term" value="F:NADPH-iron-sulfur [2Fe-2S] protein oxidoreductase activity"/>
    <property type="evidence" value="ECO:0007669"/>
    <property type="project" value="InterPro"/>
</dbReference>
<dbReference type="PROSITE" id="PS50902">
    <property type="entry name" value="FLAVODOXIN_LIKE"/>
    <property type="match status" value="1"/>
</dbReference>
<evidence type="ECO:0000256" key="10">
    <source>
        <dbReference type="HAMAP-Rule" id="MF_03178"/>
    </source>
</evidence>
<dbReference type="InterPro" id="IPR029039">
    <property type="entry name" value="Flavoprotein-like_sf"/>
</dbReference>
<feature type="binding site" evidence="10">
    <location>
        <begin position="62"/>
        <end position="65"/>
    </location>
    <ligand>
        <name>FMN</name>
        <dbReference type="ChEBI" id="CHEBI:58210"/>
    </ligand>
</feature>
<protein>
    <recommendedName>
        <fullName evidence="10">NADPH-dependent diflavin oxidoreductase 1</fullName>
        <ecNumber evidence="10">1.18.1.-</ecNumber>
    </recommendedName>
    <alternativeName>
        <fullName evidence="10">NADPH-dependent FMN and FAD-containing oxidoreductase</fullName>
    </alternativeName>
</protein>
<comment type="similarity">
    <text evidence="10">In the C-terminal section; belongs to the flavoprotein pyridine nucleotide cytochrome reductase family.</text>
</comment>
<evidence type="ECO:0000256" key="2">
    <source>
        <dbReference type="ARBA" id="ARBA00001974"/>
    </source>
</evidence>
<dbReference type="InterPro" id="IPR001433">
    <property type="entry name" value="OxRdtase_FAD/NAD-bd"/>
</dbReference>
<comment type="similarity">
    <text evidence="10">Belongs to the NADPH-dependent diflavin oxidoreductase NDOR1 family.</text>
</comment>
<comment type="similarity">
    <text evidence="10">In the N-terminal section; belongs to the flavodoxin family.</text>
</comment>
<organism evidence="13 14">
    <name type="scientific">Polypedilum vanderplanki</name>
    <name type="common">Sleeping chironomid midge</name>
    <dbReference type="NCBI Taxonomy" id="319348"/>
    <lineage>
        <taxon>Eukaryota</taxon>
        <taxon>Metazoa</taxon>
        <taxon>Ecdysozoa</taxon>
        <taxon>Arthropoda</taxon>
        <taxon>Hexapoda</taxon>
        <taxon>Insecta</taxon>
        <taxon>Pterygota</taxon>
        <taxon>Neoptera</taxon>
        <taxon>Endopterygota</taxon>
        <taxon>Diptera</taxon>
        <taxon>Nematocera</taxon>
        <taxon>Chironomoidea</taxon>
        <taxon>Chironomidae</taxon>
        <taxon>Chironominae</taxon>
        <taxon>Polypedilum</taxon>
        <taxon>Polypedilum</taxon>
    </lineage>
</organism>
<dbReference type="GO" id="GO:0005634">
    <property type="term" value="C:nucleus"/>
    <property type="evidence" value="ECO:0007669"/>
    <property type="project" value="UniProtKB-ARBA"/>
</dbReference>
<keyword evidence="14" id="KW-1185">Reference proteome</keyword>
<dbReference type="InterPro" id="IPR028879">
    <property type="entry name" value="NDOR1"/>
</dbReference>
<feature type="domain" description="Flavodoxin-like" evidence="11">
    <location>
        <begin position="9"/>
        <end position="153"/>
    </location>
</feature>
<feature type="binding site" evidence="10">
    <location>
        <begin position="100"/>
        <end position="109"/>
    </location>
    <ligand>
        <name>FMN</name>
        <dbReference type="ChEBI" id="CHEBI:58210"/>
    </ligand>
</feature>
<dbReference type="GO" id="GO:0050660">
    <property type="term" value="F:flavin adenine dinucleotide binding"/>
    <property type="evidence" value="ECO:0007669"/>
    <property type="project" value="UniProtKB-UniRule"/>
</dbReference>
<keyword evidence="7 10" id="KW-0274">FAD</keyword>
<accession>A0A9J6C9L9</accession>
<dbReference type="InterPro" id="IPR017927">
    <property type="entry name" value="FAD-bd_FR_type"/>
</dbReference>
<dbReference type="InterPro" id="IPR039261">
    <property type="entry name" value="FNR_nucleotide-bd"/>
</dbReference>
<feature type="binding site" evidence="10">
    <location>
        <position position="348"/>
    </location>
    <ligand>
        <name>FAD</name>
        <dbReference type="ChEBI" id="CHEBI:57692"/>
    </ligand>
</feature>
<feature type="binding site" evidence="10">
    <location>
        <begin position="380"/>
        <end position="383"/>
    </location>
    <ligand>
        <name>FAD</name>
        <dbReference type="ChEBI" id="CHEBI:57692"/>
    </ligand>
</feature>
<feature type="domain" description="FAD-binding FR-type" evidence="12">
    <location>
        <begin position="201"/>
        <end position="439"/>
    </location>
</feature>
<comment type="cofactor">
    <cofactor evidence="2 10">
        <name>FAD</name>
        <dbReference type="ChEBI" id="CHEBI:57692"/>
    </cofactor>
</comment>
<keyword evidence="5 10" id="KW-0285">Flavoprotein</keyword>
<dbReference type="InterPro" id="IPR008254">
    <property type="entry name" value="Flavodoxin/NO_synth"/>
</dbReference>
<dbReference type="Pfam" id="PF00258">
    <property type="entry name" value="Flavodoxin_1"/>
    <property type="match status" value="1"/>
</dbReference>
<dbReference type="PROSITE" id="PS51384">
    <property type="entry name" value="FAD_FR"/>
    <property type="match status" value="1"/>
</dbReference>
<dbReference type="OrthoDB" id="1856718at2759"/>
<dbReference type="Pfam" id="PF00175">
    <property type="entry name" value="NAD_binding_1"/>
    <property type="match status" value="1"/>
</dbReference>
<dbReference type="GO" id="GO:0016651">
    <property type="term" value="F:oxidoreductase activity, acting on NAD(P)H"/>
    <property type="evidence" value="ECO:0007669"/>
    <property type="project" value="UniProtKB-UniRule"/>
</dbReference>
<dbReference type="FunFam" id="3.40.50.80:FF:000030">
    <property type="entry name" value="NADPH-dependent diflavin oxidoreductase 1"/>
    <property type="match status" value="1"/>
</dbReference>
<dbReference type="PRINTS" id="PR00371">
    <property type="entry name" value="FPNCR"/>
</dbReference>
<dbReference type="InterPro" id="IPR001094">
    <property type="entry name" value="Flavdoxin-like"/>
</dbReference>
<dbReference type="HAMAP" id="MF_03178">
    <property type="entry name" value="NDOR1"/>
    <property type="match status" value="1"/>
</dbReference>
<dbReference type="InterPro" id="IPR023173">
    <property type="entry name" value="NADPH_Cyt_P450_Rdtase_alpha"/>
</dbReference>
<dbReference type="PANTHER" id="PTHR19384:SF10">
    <property type="entry name" value="NADPH-DEPENDENT DIFLAVIN OXIDOREDUCTASE 1"/>
    <property type="match status" value="1"/>
</dbReference>
<dbReference type="SUPFAM" id="SSF63380">
    <property type="entry name" value="Riboflavin synthase domain-like"/>
    <property type="match status" value="1"/>
</dbReference>
<dbReference type="InterPro" id="IPR001709">
    <property type="entry name" value="Flavoprot_Pyr_Nucl_cyt_Rdtase"/>
</dbReference>
<dbReference type="AlphaFoldDB" id="A0A9J6C9L9"/>
<evidence type="ECO:0000313" key="13">
    <source>
        <dbReference type="EMBL" id="KAG5678793.1"/>
    </source>
</evidence>
<evidence type="ECO:0000256" key="7">
    <source>
        <dbReference type="ARBA" id="ARBA00022827"/>
    </source>
</evidence>
<feature type="binding site" evidence="10">
    <location>
        <position position="453"/>
    </location>
    <ligand>
        <name>NADP(+)</name>
        <dbReference type="ChEBI" id="CHEBI:58349"/>
    </ligand>
</feature>
<evidence type="ECO:0000256" key="8">
    <source>
        <dbReference type="ARBA" id="ARBA00022857"/>
    </source>
</evidence>
<sequence length="584" mass="67558">MTRDFSRVLTILYGSETGTAQEVAENIWRESKAHHFRGKVLSMDEYEIKNLIDEKIVIFVVATTGQGDEPQNMKSFWKFLLRKSLPANSLQSMNFVVIGLGDSSYLKYNFAAKRLHKRLLQLGANSLLSICLCDDQHDLGIAGALCPWMYDFWKVIDELYPLPLNLRSEIVEPKKTRWNVIRMKEQVDENPDIYSNIEESNEDGYAEVISNERTTSADHFQDVRLISFNCELKWEIGDVAYVRPQNSKEAVDRLFEIFKEHNLDFADGYNCCVMLEDDEEITAPRVLKKPLTLRTIATQFWDLSAKPKPRAFAVLAYNCENELEKEKLIELSSYEGQEDWLNYVNRPRRNILEVLNDFPHATSKLTLELLFELFIPIKQRPFSIASSPLTKRLDILVAVVEYYTNLKAQRKGFCSNWLKNLQQGDRVRISIKKGTFKFPKEISTPLIMIGPGTGLAIFRGIIQDYVSKSESSNDKLVLFFGCRYMDKDFHCRDELKKLEDEGKLKLFCAFSRDQNHKIYVQDLIINQKSLLKDLIINKGGHFYVSGNSKNMPNAVKDAIKKALEDADYVENMIKTERYQEETWA</sequence>
<evidence type="ECO:0000259" key="12">
    <source>
        <dbReference type="PROSITE" id="PS51384"/>
    </source>
</evidence>
<comment type="cofactor">
    <cofactor evidence="1 10">
        <name>FMN</name>
        <dbReference type="ChEBI" id="CHEBI:58210"/>
    </cofactor>
</comment>
<reference evidence="13" key="1">
    <citation type="submission" date="2021-03" db="EMBL/GenBank/DDBJ databases">
        <title>Chromosome level genome of the anhydrobiotic midge Polypedilum vanderplanki.</title>
        <authorList>
            <person name="Yoshida Y."/>
            <person name="Kikawada T."/>
            <person name="Gusev O."/>
        </authorList>
    </citation>
    <scope>NUCLEOTIDE SEQUENCE</scope>
    <source>
        <strain evidence="13">NIAS01</strain>
        <tissue evidence="13">Whole body or cell culture</tissue>
    </source>
</reference>
<dbReference type="Proteomes" id="UP001107558">
    <property type="component" value="Chromosome 2"/>
</dbReference>
<dbReference type="InterPro" id="IPR003097">
    <property type="entry name" value="CysJ-like_FAD-binding"/>
</dbReference>